<dbReference type="EMBL" id="JAHQIW010007271">
    <property type="protein sequence ID" value="KAJ1373392.1"/>
    <property type="molecule type" value="Genomic_DNA"/>
</dbReference>
<dbReference type="AlphaFoldDB" id="A0AAD5RBY3"/>
<keyword evidence="2" id="KW-1185">Reference proteome</keyword>
<gene>
    <name evidence="1" type="ORF">KIN20_035773</name>
</gene>
<name>A0AAD5RBY3_PARTN</name>
<evidence type="ECO:0000313" key="1">
    <source>
        <dbReference type="EMBL" id="KAJ1373392.1"/>
    </source>
</evidence>
<evidence type="ECO:0000313" key="2">
    <source>
        <dbReference type="Proteomes" id="UP001196413"/>
    </source>
</evidence>
<feature type="non-terminal residue" evidence="1">
    <location>
        <position position="1"/>
    </location>
</feature>
<organism evidence="1 2">
    <name type="scientific">Parelaphostrongylus tenuis</name>
    <name type="common">Meningeal worm</name>
    <dbReference type="NCBI Taxonomy" id="148309"/>
    <lineage>
        <taxon>Eukaryota</taxon>
        <taxon>Metazoa</taxon>
        <taxon>Ecdysozoa</taxon>
        <taxon>Nematoda</taxon>
        <taxon>Chromadorea</taxon>
        <taxon>Rhabditida</taxon>
        <taxon>Rhabditina</taxon>
        <taxon>Rhabditomorpha</taxon>
        <taxon>Strongyloidea</taxon>
        <taxon>Metastrongylidae</taxon>
        <taxon>Parelaphostrongylus</taxon>
    </lineage>
</organism>
<dbReference type="Proteomes" id="UP001196413">
    <property type="component" value="Unassembled WGS sequence"/>
</dbReference>
<reference evidence="1" key="1">
    <citation type="submission" date="2021-06" db="EMBL/GenBank/DDBJ databases">
        <title>Parelaphostrongylus tenuis whole genome reference sequence.</title>
        <authorList>
            <person name="Garwood T.J."/>
            <person name="Larsen P.A."/>
            <person name="Fountain-Jones N.M."/>
            <person name="Garbe J.R."/>
            <person name="Macchietto M.G."/>
            <person name="Kania S.A."/>
            <person name="Gerhold R.W."/>
            <person name="Richards J.E."/>
            <person name="Wolf T.M."/>
        </authorList>
    </citation>
    <scope>NUCLEOTIDE SEQUENCE</scope>
    <source>
        <strain evidence="1">MNPRO001-30</strain>
        <tissue evidence="1">Meninges</tissue>
    </source>
</reference>
<protein>
    <submittedName>
        <fullName evidence="1">Uncharacterized protein</fullName>
    </submittedName>
</protein>
<accession>A0AAD5RBY3</accession>
<proteinExistence type="predicted"/>
<comment type="caution">
    <text evidence="1">The sequence shown here is derived from an EMBL/GenBank/DDBJ whole genome shotgun (WGS) entry which is preliminary data.</text>
</comment>
<sequence length="63" mass="7429">DAQIRLENMRRAKAQGFISRRTAFRFFAEFRDGYINLKDQLRSGRPREVDREAIIEATEEDPA</sequence>